<dbReference type="InterPro" id="IPR005139">
    <property type="entry name" value="PCRF"/>
</dbReference>
<evidence type="ECO:0000256" key="4">
    <source>
        <dbReference type="ARBA" id="ARBA00022481"/>
    </source>
</evidence>
<dbReference type="InterPro" id="IPR045853">
    <property type="entry name" value="Pep_chain_release_fac_I_sf"/>
</dbReference>
<comment type="function">
    <text evidence="1 7">Peptide chain release factor 1 directs the termination of translation in response to the peptide chain termination codons UAG and UAA.</text>
</comment>
<keyword evidence="6 7" id="KW-0648">Protein biosynthesis</keyword>
<evidence type="ECO:0000256" key="2">
    <source>
        <dbReference type="ARBA" id="ARBA00004496"/>
    </source>
</evidence>
<proteinExistence type="inferred from homology"/>
<feature type="region of interest" description="Disordered" evidence="9">
    <location>
        <begin position="282"/>
        <end position="306"/>
    </location>
</feature>
<dbReference type="AlphaFoldDB" id="A0A7T0C1L9"/>
<organism evidence="11 12">
    <name type="scientific">Candidatus Nitrohelix vancouverensis</name>
    <dbReference type="NCBI Taxonomy" id="2705534"/>
    <lineage>
        <taxon>Bacteria</taxon>
        <taxon>Pseudomonadati</taxon>
        <taxon>Nitrospinota/Tectimicrobiota group</taxon>
        <taxon>Nitrospinota</taxon>
        <taxon>Nitrospinia</taxon>
        <taxon>Nitrospinales</taxon>
        <taxon>Nitrospinaceae</taxon>
        <taxon>Candidatus Nitrohelix</taxon>
    </lineage>
</organism>
<evidence type="ECO:0000313" key="11">
    <source>
        <dbReference type="EMBL" id="QPJ64841.1"/>
    </source>
</evidence>
<dbReference type="FunFam" id="3.30.160.20:FF:000004">
    <property type="entry name" value="Peptide chain release factor 1"/>
    <property type="match status" value="1"/>
</dbReference>
<evidence type="ECO:0000256" key="8">
    <source>
        <dbReference type="NCBIfam" id="TIGR00019"/>
    </source>
</evidence>
<dbReference type="Gene3D" id="6.10.140.1950">
    <property type="match status" value="1"/>
</dbReference>
<dbReference type="SUPFAM" id="SSF75620">
    <property type="entry name" value="Release factor"/>
    <property type="match status" value="1"/>
</dbReference>
<keyword evidence="5 7" id="KW-0963">Cytoplasm</keyword>
<evidence type="ECO:0000256" key="9">
    <source>
        <dbReference type="SAM" id="MobiDB-lite"/>
    </source>
</evidence>
<evidence type="ECO:0000256" key="1">
    <source>
        <dbReference type="ARBA" id="ARBA00002986"/>
    </source>
</evidence>
<dbReference type="InterPro" id="IPR004373">
    <property type="entry name" value="RF-1"/>
</dbReference>
<dbReference type="GO" id="GO:0016149">
    <property type="term" value="F:translation release factor activity, codon specific"/>
    <property type="evidence" value="ECO:0007669"/>
    <property type="project" value="UniProtKB-UniRule"/>
</dbReference>
<dbReference type="Pfam" id="PF03462">
    <property type="entry name" value="PCRF"/>
    <property type="match status" value="1"/>
</dbReference>
<evidence type="ECO:0000259" key="10">
    <source>
        <dbReference type="PROSITE" id="PS00745"/>
    </source>
</evidence>
<sequence length="356" mass="40656">MFDNLVEVEKRYDKLNGLMSDPQVIARQTDFQKYAREQSELAPIVAEYRAFKSIEEQIKQNEALLETEKDPELVEMAEEEAEGLQQERDEVETRLKRLLLPKDPRDEKGVILEIRAGTGGEEASLFASDLFRMYMRYAETKRWKTETLSQNITGKGGYKEVIVNIQGRGVFSKLKYESGTHRVQRVPETETQGRIHTSAVTVAILPEVGDVDVSINPNELKIDVFRSSGPGGQSVNTTDSAVRITHIPTGLVVSCQDEKSQHKNKEKGMRVLRARLYDERHRQQQEELARERKEQVGSGDRSGRIRTYNYPQERVTDHRIGLTLHKLSQIMEGDMDEISEKLTLHFQAEALNKGVV</sequence>
<dbReference type="InterPro" id="IPR050057">
    <property type="entry name" value="Prokaryotic/Mito_RF"/>
</dbReference>
<comment type="PTM">
    <text evidence="7">Methylated by PrmC. Methylation increases the termination efficiency of RF1.</text>
</comment>
<dbReference type="HAMAP" id="MF_00093">
    <property type="entry name" value="Rel_fac_1"/>
    <property type="match status" value="1"/>
</dbReference>
<dbReference type="Pfam" id="PF00472">
    <property type="entry name" value="RF-1"/>
    <property type="match status" value="1"/>
</dbReference>
<dbReference type="Gene3D" id="3.30.70.1660">
    <property type="match status" value="1"/>
</dbReference>
<feature type="compositionally biased region" description="Basic and acidic residues" evidence="9">
    <location>
        <begin position="282"/>
        <end position="295"/>
    </location>
</feature>
<evidence type="ECO:0000256" key="7">
    <source>
        <dbReference type="HAMAP-Rule" id="MF_00093"/>
    </source>
</evidence>
<dbReference type="InterPro" id="IPR000352">
    <property type="entry name" value="Pep_chain_release_fac_I"/>
</dbReference>
<name>A0A7T0C1L9_9BACT</name>
<comment type="similarity">
    <text evidence="3 7">Belongs to the prokaryotic/mitochondrial release factor family.</text>
</comment>
<dbReference type="PROSITE" id="PS00745">
    <property type="entry name" value="RF_PROK_I"/>
    <property type="match status" value="1"/>
</dbReference>
<dbReference type="PANTHER" id="PTHR43804">
    <property type="entry name" value="LD18447P"/>
    <property type="match status" value="1"/>
</dbReference>
<dbReference type="PANTHER" id="PTHR43804:SF7">
    <property type="entry name" value="LD18447P"/>
    <property type="match status" value="1"/>
</dbReference>
<evidence type="ECO:0000256" key="5">
    <source>
        <dbReference type="ARBA" id="ARBA00022490"/>
    </source>
</evidence>
<dbReference type="Proteomes" id="UP000594464">
    <property type="component" value="Chromosome"/>
</dbReference>
<reference evidence="12" key="1">
    <citation type="submission" date="2020-02" db="EMBL/GenBank/DDBJ databases">
        <title>Genomic and physiological characterization of two novel Nitrospinaceae genera.</title>
        <authorList>
            <person name="Mueller A.J."/>
            <person name="Jung M.-Y."/>
            <person name="Strachan C.R."/>
            <person name="Herbold C.W."/>
            <person name="Kirkegaard R.H."/>
            <person name="Daims H."/>
        </authorList>
    </citation>
    <scope>NUCLEOTIDE SEQUENCE [LARGE SCALE GENOMIC DNA]</scope>
</reference>
<dbReference type="FunFam" id="3.30.70.1660:FF:000002">
    <property type="entry name" value="Peptide chain release factor 1"/>
    <property type="match status" value="1"/>
</dbReference>
<dbReference type="NCBIfam" id="NF001859">
    <property type="entry name" value="PRK00591.1"/>
    <property type="match status" value="1"/>
</dbReference>
<keyword evidence="4 7" id="KW-0488">Methylation</keyword>
<dbReference type="KEGG" id="nva:G3M78_05355"/>
<dbReference type="SMART" id="SM00937">
    <property type="entry name" value="PCRF"/>
    <property type="match status" value="1"/>
</dbReference>
<dbReference type="Gene3D" id="3.30.160.20">
    <property type="match status" value="1"/>
</dbReference>
<evidence type="ECO:0000256" key="3">
    <source>
        <dbReference type="ARBA" id="ARBA00010835"/>
    </source>
</evidence>
<dbReference type="NCBIfam" id="TIGR00019">
    <property type="entry name" value="prfA"/>
    <property type="match status" value="1"/>
</dbReference>
<accession>A0A7T0C1L9</accession>
<gene>
    <name evidence="7 11" type="primary">prfA</name>
    <name evidence="11" type="ORF">G3M78_05355</name>
</gene>
<protein>
    <recommendedName>
        <fullName evidence="7 8">Peptide chain release factor 1</fullName>
        <shortName evidence="7">RF-1</shortName>
    </recommendedName>
</protein>
<feature type="domain" description="Prokaryotic-type class I peptide chain release factors" evidence="10">
    <location>
        <begin position="226"/>
        <end position="242"/>
    </location>
</feature>
<comment type="subcellular location">
    <subcellularLocation>
        <location evidence="2 7">Cytoplasm</location>
    </subcellularLocation>
</comment>
<dbReference type="EMBL" id="CP048620">
    <property type="protein sequence ID" value="QPJ64841.1"/>
    <property type="molecule type" value="Genomic_DNA"/>
</dbReference>
<dbReference type="FunFam" id="3.30.70.1660:FF:000004">
    <property type="entry name" value="Peptide chain release factor 1"/>
    <property type="match status" value="1"/>
</dbReference>
<evidence type="ECO:0000256" key="6">
    <source>
        <dbReference type="ARBA" id="ARBA00022917"/>
    </source>
</evidence>
<dbReference type="GO" id="GO:0005829">
    <property type="term" value="C:cytosol"/>
    <property type="evidence" value="ECO:0007669"/>
    <property type="project" value="UniProtKB-ARBA"/>
</dbReference>
<feature type="modified residue" description="N5-methylglutamine" evidence="7">
    <location>
        <position position="233"/>
    </location>
</feature>
<evidence type="ECO:0000313" key="12">
    <source>
        <dbReference type="Proteomes" id="UP000594464"/>
    </source>
</evidence>